<evidence type="ECO:0000313" key="6">
    <source>
        <dbReference type="EMBL" id="OIR05871.1"/>
    </source>
</evidence>
<keyword evidence="6" id="KW-0449">Lipoprotein</keyword>
<feature type="domain" description="OmpA-like" evidence="5">
    <location>
        <begin position="105"/>
        <end position="221"/>
    </location>
</feature>
<evidence type="ECO:0000256" key="4">
    <source>
        <dbReference type="SAM" id="MobiDB-lite"/>
    </source>
</evidence>
<organism evidence="6">
    <name type="scientific">mine drainage metagenome</name>
    <dbReference type="NCBI Taxonomy" id="410659"/>
    <lineage>
        <taxon>unclassified sequences</taxon>
        <taxon>metagenomes</taxon>
        <taxon>ecological metagenomes</taxon>
    </lineage>
</organism>
<dbReference type="InterPro" id="IPR050330">
    <property type="entry name" value="Bact_OuterMem_StrucFunc"/>
</dbReference>
<comment type="subcellular location">
    <subcellularLocation>
        <location evidence="1">Cell outer membrane</location>
    </subcellularLocation>
</comment>
<dbReference type="PRINTS" id="PR01021">
    <property type="entry name" value="OMPADOMAIN"/>
</dbReference>
<sequence length="223" mass="23038">MKTRSVALSLLAALAALASIPAYSATTANNGYVVNLTGQIVRNSFGQCWHSGFWTPAMAVPGCDGVSIEVAPPKVAAPAPAPAVAEPAPAPAPAPAPVPAPRTIFTDKPITIEGANFDSGSANLKSTASRQLDTVVEFAAKYKEANLTVVGYTDNRGNEAANQVLSRKRAESVKAYLTGKGVAADRIATEGKGSANPVGDNKTAAGRAQNRRVEIRSVERVAQ</sequence>
<keyword evidence="3" id="KW-0998">Cell outer membrane</keyword>
<dbReference type="PROSITE" id="PS51123">
    <property type="entry name" value="OMPA_2"/>
    <property type="match status" value="1"/>
</dbReference>
<proteinExistence type="predicted"/>
<accession>A0A1J5SBX9</accession>
<dbReference type="PANTHER" id="PTHR30329">
    <property type="entry name" value="STATOR ELEMENT OF FLAGELLAR MOTOR COMPLEX"/>
    <property type="match status" value="1"/>
</dbReference>
<dbReference type="CDD" id="cd07185">
    <property type="entry name" value="OmpA_C-like"/>
    <property type="match status" value="1"/>
</dbReference>
<comment type="caution">
    <text evidence="6">The sequence shown here is derived from an EMBL/GenBank/DDBJ whole genome shotgun (WGS) entry which is preliminary data.</text>
</comment>
<feature type="region of interest" description="Disordered" evidence="4">
    <location>
        <begin position="188"/>
        <end position="223"/>
    </location>
</feature>
<dbReference type="InterPro" id="IPR036737">
    <property type="entry name" value="OmpA-like_sf"/>
</dbReference>
<evidence type="ECO:0000256" key="2">
    <source>
        <dbReference type="ARBA" id="ARBA00023136"/>
    </source>
</evidence>
<dbReference type="EMBL" id="MLJW01000047">
    <property type="protein sequence ID" value="OIR05871.1"/>
    <property type="molecule type" value="Genomic_DNA"/>
</dbReference>
<dbReference type="Pfam" id="PF00691">
    <property type="entry name" value="OmpA"/>
    <property type="match status" value="1"/>
</dbReference>
<name>A0A1J5SBX9_9ZZZZ</name>
<reference evidence="6" key="1">
    <citation type="submission" date="2016-10" db="EMBL/GenBank/DDBJ databases">
        <title>Sequence of Gallionella enrichment culture.</title>
        <authorList>
            <person name="Poehlein A."/>
            <person name="Muehling M."/>
            <person name="Daniel R."/>
        </authorList>
    </citation>
    <scope>NUCLEOTIDE SEQUENCE</scope>
</reference>
<protein>
    <submittedName>
        <fullName evidence="6">Putative lipoprotein YiaD</fullName>
    </submittedName>
</protein>
<keyword evidence="2" id="KW-0472">Membrane</keyword>
<gene>
    <name evidence="6" type="primary">yiaD_3</name>
    <name evidence="6" type="ORF">GALL_119980</name>
</gene>
<evidence type="ECO:0000259" key="5">
    <source>
        <dbReference type="PROSITE" id="PS51123"/>
    </source>
</evidence>
<dbReference type="AlphaFoldDB" id="A0A1J5SBX9"/>
<dbReference type="Gene3D" id="3.30.1330.60">
    <property type="entry name" value="OmpA-like domain"/>
    <property type="match status" value="1"/>
</dbReference>
<evidence type="ECO:0000256" key="1">
    <source>
        <dbReference type="ARBA" id="ARBA00004442"/>
    </source>
</evidence>
<dbReference type="PANTHER" id="PTHR30329:SF21">
    <property type="entry name" value="LIPOPROTEIN YIAD-RELATED"/>
    <property type="match status" value="1"/>
</dbReference>
<dbReference type="PRINTS" id="PR01023">
    <property type="entry name" value="NAFLGMOTY"/>
</dbReference>
<evidence type="ECO:0000256" key="3">
    <source>
        <dbReference type="ARBA" id="ARBA00023237"/>
    </source>
</evidence>
<dbReference type="GO" id="GO:0009279">
    <property type="term" value="C:cell outer membrane"/>
    <property type="evidence" value="ECO:0007669"/>
    <property type="project" value="UniProtKB-SubCell"/>
</dbReference>
<feature type="compositionally biased region" description="Basic and acidic residues" evidence="4">
    <location>
        <begin position="211"/>
        <end position="223"/>
    </location>
</feature>
<dbReference type="SUPFAM" id="SSF103088">
    <property type="entry name" value="OmpA-like"/>
    <property type="match status" value="1"/>
</dbReference>
<dbReference type="InterPro" id="IPR006664">
    <property type="entry name" value="OMP_bac"/>
</dbReference>
<dbReference type="InterPro" id="IPR006665">
    <property type="entry name" value="OmpA-like"/>
</dbReference>